<feature type="binding site" evidence="8">
    <location>
        <position position="315"/>
    </location>
    <ligand>
        <name>Zn(2+)</name>
        <dbReference type="ChEBI" id="CHEBI:29105"/>
        <note>catalytic</note>
    </ligand>
</feature>
<feature type="binding site" evidence="8">
    <location>
        <position position="325"/>
    </location>
    <ligand>
        <name>Zn(2+)</name>
        <dbReference type="ChEBI" id="CHEBI:29105"/>
        <note>catalytic</note>
    </ligand>
</feature>
<evidence type="ECO:0000256" key="8">
    <source>
        <dbReference type="PROSITE-ProRule" id="PRU01211"/>
    </source>
</evidence>
<keyword evidence="3 8" id="KW-0378">Hydrolase</keyword>
<dbReference type="AlphaFoldDB" id="A0A914W4Z5"/>
<keyword evidence="5" id="KW-0865">Zymogen</keyword>
<dbReference type="WBParaSite" id="PSAMB.scaffold3196size19296.g20650.t1">
    <property type="protein sequence ID" value="PSAMB.scaffold3196size19296.g20650.t1"/>
    <property type="gene ID" value="PSAMB.scaffold3196size19296.g20650"/>
</dbReference>
<dbReference type="GO" id="GO:0004222">
    <property type="term" value="F:metalloendopeptidase activity"/>
    <property type="evidence" value="ECO:0007669"/>
    <property type="project" value="UniProtKB-UniRule"/>
</dbReference>
<keyword evidence="8 9" id="KW-0479">Metal-binding</keyword>
<evidence type="ECO:0000256" key="2">
    <source>
        <dbReference type="ARBA" id="ARBA00022670"/>
    </source>
</evidence>
<accession>A0A914W4Z5</accession>
<keyword evidence="8 9" id="KW-0862">Zinc</keyword>
<dbReference type="PROSITE" id="PS51670">
    <property type="entry name" value="SHKT"/>
    <property type="match status" value="1"/>
</dbReference>
<dbReference type="SMART" id="SM00254">
    <property type="entry name" value="ShKT"/>
    <property type="match status" value="1"/>
</dbReference>
<feature type="chain" id="PRO_5038169384" description="Metalloendopeptidase" evidence="9">
    <location>
        <begin position="20"/>
        <end position="473"/>
    </location>
</feature>
<evidence type="ECO:0000256" key="3">
    <source>
        <dbReference type="ARBA" id="ARBA00022801"/>
    </source>
</evidence>
<keyword evidence="4 8" id="KW-0482">Metalloprotease</keyword>
<evidence type="ECO:0000256" key="10">
    <source>
        <dbReference type="SAM" id="MobiDB-lite"/>
    </source>
</evidence>
<dbReference type="InterPro" id="IPR003582">
    <property type="entry name" value="ShKT_dom"/>
</dbReference>
<dbReference type="InterPro" id="IPR024079">
    <property type="entry name" value="MetalloPept_cat_dom_sf"/>
</dbReference>
<reference evidence="14" key="1">
    <citation type="submission" date="2022-11" db="UniProtKB">
        <authorList>
            <consortium name="WormBaseParasite"/>
        </authorList>
    </citation>
    <scope>IDENTIFICATION</scope>
</reference>
<dbReference type="Pfam" id="PF01400">
    <property type="entry name" value="Astacin"/>
    <property type="match status" value="1"/>
</dbReference>
<dbReference type="InterPro" id="IPR006026">
    <property type="entry name" value="Peptidase_Metallo"/>
</dbReference>
<feature type="compositionally biased region" description="Pro residues" evidence="10">
    <location>
        <begin position="61"/>
        <end position="70"/>
    </location>
</feature>
<proteinExistence type="predicted"/>
<evidence type="ECO:0000313" key="14">
    <source>
        <dbReference type="WBParaSite" id="PSAMB.scaffold3196size19296.g20650.t1"/>
    </source>
</evidence>
<evidence type="ECO:0000256" key="7">
    <source>
        <dbReference type="PROSITE-ProRule" id="PRU01005"/>
    </source>
</evidence>
<dbReference type="PRINTS" id="PR00480">
    <property type="entry name" value="ASTACIN"/>
</dbReference>
<evidence type="ECO:0000256" key="1">
    <source>
        <dbReference type="ARBA" id="ARBA00002657"/>
    </source>
</evidence>
<evidence type="ECO:0000256" key="6">
    <source>
        <dbReference type="ARBA" id="ARBA00023157"/>
    </source>
</evidence>
<dbReference type="GO" id="GO:0008270">
    <property type="term" value="F:zinc ion binding"/>
    <property type="evidence" value="ECO:0007669"/>
    <property type="project" value="UniProtKB-UniRule"/>
</dbReference>
<comment type="caution">
    <text evidence="7">Lacks conserved residue(s) required for the propagation of feature annotation.</text>
</comment>
<dbReference type="InterPro" id="IPR034035">
    <property type="entry name" value="Astacin-like_dom"/>
</dbReference>
<evidence type="ECO:0000256" key="4">
    <source>
        <dbReference type="ARBA" id="ARBA00023049"/>
    </source>
</evidence>
<dbReference type="PANTHER" id="PTHR10127">
    <property type="entry name" value="DISCOIDIN, CUB, EGF, LAMININ , AND ZINC METALLOPROTEASE DOMAIN CONTAINING"/>
    <property type="match status" value="1"/>
</dbReference>
<protein>
    <recommendedName>
        <fullName evidence="9">Metalloendopeptidase</fullName>
        <ecNumber evidence="9">3.4.24.-</ecNumber>
    </recommendedName>
</protein>
<dbReference type="PANTHER" id="PTHR10127:SF802">
    <property type="entry name" value="ZINC METALLOPROTEINASE NAS-10"/>
    <property type="match status" value="1"/>
</dbReference>
<keyword evidence="2 8" id="KW-0645">Protease</keyword>
<evidence type="ECO:0000256" key="5">
    <source>
        <dbReference type="ARBA" id="ARBA00023145"/>
    </source>
</evidence>
<dbReference type="GO" id="GO:0006508">
    <property type="term" value="P:proteolysis"/>
    <property type="evidence" value="ECO:0007669"/>
    <property type="project" value="UniProtKB-KW"/>
</dbReference>
<feature type="signal peptide" evidence="9">
    <location>
        <begin position="1"/>
        <end position="19"/>
    </location>
</feature>
<evidence type="ECO:0000259" key="11">
    <source>
        <dbReference type="PROSITE" id="PS51670"/>
    </source>
</evidence>
<evidence type="ECO:0000313" key="13">
    <source>
        <dbReference type="Proteomes" id="UP000887566"/>
    </source>
</evidence>
<name>A0A914W4Z5_9BILA</name>
<dbReference type="PROSITE" id="PS51864">
    <property type="entry name" value="ASTACIN"/>
    <property type="match status" value="1"/>
</dbReference>
<keyword evidence="9" id="KW-0732">Signal</keyword>
<dbReference type="EC" id="3.4.24.-" evidence="9"/>
<sequence>MYLVYLVFLSVALISTILAQPPPGFFPPPGFNRWQNPCRFRPRHPRCRGFRGPGNGGFGPGPGPEGPPPPVPIPVITTPDPLAGVPAGLRAFVPQLPKLSAEDKKSILNICATTGGCKAQSADTVAKRDSILQQEVERLKATKPNAQNELQQQFDMTHAVKQALLFDAELSNDVVAANDGTFQDDTMLTIAQAAAMLGTSASSRAKRYALFFEAAENTIKKWDISSPIQYLFDNKFADTEKATIKQGLQDIMKKTCLRFEEATALPGKPHIFYQKANGASYCGLSYVGVVDPQNVVYLNFGSPTGCKNMLGVAAHETMHALGVTHQQNRRDRDKFLTINWNNINPQNYDYFAIPDAAGGKTYTDYGVPYDYYSVMHYTFNTAAVDVTKATMTPKIKPDYFTKILGQREGISDRDAELLRKMYCMPDCVDKNVWCGYWALEDRCMTGDYVDFMIDNCQKSCDFCPGQANTIAKG</sequence>
<feature type="domain" description="ShKT" evidence="11">
    <location>
        <begin position="427"/>
        <end position="463"/>
    </location>
</feature>
<feature type="compositionally biased region" description="Gly residues" evidence="10">
    <location>
        <begin position="51"/>
        <end position="60"/>
    </location>
</feature>
<dbReference type="Gene3D" id="3.40.390.10">
    <property type="entry name" value="Collagenase (Catalytic Domain)"/>
    <property type="match status" value="1"/>
</dbReference>
<evidence type="ECO:0000256" key="9">
    <source>
        <dbReference type="RuleBase" id="RU361183"/>
    </source>
</evidence>
<comment type="function">
    <text evidence="1">Metalloprotease.</text>
</comment>
<comment type="cofactor">
    <cofactor evidence="8 9">
        <name>Zn(2+)</name>
        <dbReference type="ChEBI" id="CHEBI:29105"/>
    </cofactor>
    <text evidence="8 9">Binds 1 zinc ion per subunit.</text>
</comment>
<dbReference type="Proteomes" id="UP000887566">
    <property type="component" value="Unplaced"/>
</dbReference>
<dbReference type="SMART" id="SM00235">
    <property type="entry name" value="ZnMc"/>
    <property type="match status" value="1"/>
</dbReference>
<feature type="active site" evidence="8">
    <location>
        <position position="316"/>
    </location>
</feature>
<dbReference type="Pfam" id="PF01549">
    <property type="entry name" value="ShK"/>
    <property type="match status" value="1"/>
</dbReference>
<dbReference type="SUPFAM" id="SSF55486">
    <property type="entry name" value="Metalloproteases ('zincins'), catalytic domain"/>
    <property type="match status" value="1"/>
</dbReference>
<dbReference type="CDD" id="cd04280">
    <property type="entry name" value="ZnMc_astacin_like"/>
    <property type="match status" value="1"/>
</dbReference>
<feature type="binding site" evidence="8">
    <location>
        <position position="319"/>
    </location>
    <ligand>
        <name>Zn(2+)</name>
        <dbReference type="ChEBI" id="CHEBI:29105"/>
        <note>catalytic</note>
    </ligand>
</feature>
<organism evidence="13 14">
    <name type="scientific">Plectus sambesii</name>
    <dbReference type="NCBI Taxonomy" id="2011161"/>
    <lineage>
        <taxon>Eukaryota</taxon>
        <taxon>Metazoa</taxon>
        <taxon>Ecdysozoa</taxon>
        <taxon>Nematoda</taxon>
        <taxon>Chromadorea</taxon>
        <taxon>Plectida</taxon>
        <taxon>Plectina</taxon>
        <taxon>Plectoidea</taxon>
        <taxon>Plectidae</taxon>
        <taxon>Plectus</taxon>
    </lineage>
</organism>
<dbReference type="InterPro" id="IPR001506">
    <property type="entry name" value="Peptidase_M12A"/>
</dbReference>
<feature type="domain" description="Peptidase M12A" evidence="12">
    <location>
        <begin position="213"/>
        <end position="428"/>
    </location>
</feature>
<feature type="region of interest" description="Disordered" evidence="10">
    <location>
        <begin position="49"/>
        <end position="70"/>
    </location>
</feature>
<keyword evidence="6" id="KW-1015">Disulfide bond</keyword>
<evidence type="ECO:0000259" key="12">
    <source>
        <dbReference type="PROSITE" id="PS51864"/>
    </source>
</evidence>
<keyword evidence="13" id="KW-1185">Reference proteome</keyword>